<protein>
    <recommendedName>
        <fullName evidence="2">non-specific serine/threonine protein kinase</fullName>
        <ecNumber evidence="2">2.7.11.1</ecNumber>
    </recommendedName>
</protein>
<evidence type="ECO:0000259" key="6">
    <source>
        <dbReference type="PROSITE" id="PS50086"/>
    </source>
</evidence>
<feature type="domain" description="Rab-GAP TBC" evidence="6">
    <location>
        <begin position="501"/>
        <end position="652"/>
    </location>
</feature>
<dbReference type="Pfam" id="PF00069">
    <property type="entry name" value="Pkinase"/>
    <property type="match status" value="1"/>
</dbReference>
<reference evidence="8" key="1">
    <citation type="submission" date="2020-11" db="EMBL/GenBank/DDBJ databases">
        <authorList>
            <person name="Tran Van P."/>
        </authorList>
    </citation>
    <scope>NUCLEOTIDE SEQUENCE</scope>
</reference>
<name>A0A7R8XJV9_9CRUS</name>
<dbReference type="InterPro" id="IPR036873">
    <property type="entry name" value="Rhodanese-like_dom_sf"/>
</dbReference>
<keyword evidence="3" id="KW-0547">Nucleotide-binding</keyword>
<dbReference type="PROSITE" id="PS50206">
    <property type="entry name" value="RHODANESE_3"/>
    <property type="match status" value="1"/>
</dbReference>
<dbReference type="SUPFAM" id="SSF52821">
    <property type="entry name" value="Rhodanese/Cell cycle control phosphatase"/>
    <property type="match status" value="1"/>
</dbReference>
<dbReference type="EMBL" id="CAJPEV010001851">
    <property type="protein sequence ID" value="CAG0894600.1"/>
    <property type="molecule type" value="Genomic_DNA"/>
</dbReference>
<dbReference type="EMBL" id="LR901368">
    <property type="protein sequence ID" value="CAD7248452.1"/>
    <property type="molecule type" value="Genomic_DNA"/>
</dbReference>
<proteinExistence type="inferred from homology"/>
<dbReference type="OrthoDB" id="1668230at2759"/>
<feature type="domain" description="Protein kinase" evidence="5">
    <location>
        <begin position="1"/>
        <end position="266"/>
    </location>
</feature>
<dbReference type="EC" id="2.7.11.1" evidence="2"/>
<evidence type="ECO:0000259" key="7">
    <source>
        <dbReference type="PROSITE" id="PS50206"/>
    </source>
</evidence>
<dbReference type="Pfam" id="PF00581">
    <property type="entry name" value="Rhodanese"/>
    <property type="match status" value="1"/>
</dbReference>
<comment type="similarity">
    <text evidence="1">Belongs to the protein kinase superfamily. STE Ser/Thr protein kinase family. STE20 subfamily.</text>
</comment>
<evidence type="ECO:0000256" key="4">
    <source>
        <dbReference type="ARBA" id="ARBA00022840"/>
    </source>
</evidence>
<feature type="domain" description="Rhodanese" evidence="7">
    <location>
        <begin position="785"/>
        <end position="815"/>
    </location>
</feature>
<dbReference type="GO" id="GO:0005524">
    <property type="term" value="F:ATP binding"/>
    <property type="evidence" value="ECO:0007669"/>
    <property type="project" value="UniProtKB-KW"/>
</dbReference>
<dbReference type="SUPFAM" id="SSF47923">
    <property type="entry name" value="Ypt/Rab-GAP domain of gyp1p"/>
    <property type="match status" value="2"/>
</dbReference>
<dbReference type="PANTHER" id="PTHR45832">
    <property type="entry name" value="SERINE/THREONINE-PROTEIN KINASE SAMKA-RELATED-RELATED"/>
    <property type="match status" value="1"/>
</dbReference>
<dbReference type="PROSITE" id="PS50011">
    <property type="entry name" value="PROTEIN_KINASE_DOM"/>
    <property type="match status" value="1"/>
</dbReference>
<dbReference type="Proteomes" id="UP000677054">
    <property type="component" value="Unassembled WGS sequence"/>
</dbReference>
<dbReference type="PANTHER" id="PTHR45832:SF22">
    <property type="entry name" value="SERINE_THREONINE-PROTEIN KINASE SAMKA-RELATED"/>
    <property type="match status" value="1"/>
</dbReference>
<keyword evidence="4" id="KW-0067">ATP-binding</keyword>
<organism evidence="8">
    <name type="scientific">Darwinula stevensoni</name>
    <dbReference type="NCBI Taxonomy" id="69355"/>
    <lineage>
        <taxon>Eukaryota</taxon>
        <taxon>Metazoa</taxon>
        <taxon>Ecdysozoa</taxon>
        <taxon>Arthropoda</taxon>
        <taxon>Crustacea</taxon>
        <taxon>Oligostraca</taxon>
        <taxon>Ostracoda</taxon>
        <taxon>Podocopa</taxon>
        <taxon>Podocopida</taxon>
        <taxon>Darwinulocopina</taxon>
        <taxon>Darwinuloidea</taxon>
        <taxon>Darwinulidae</taxon>
        <taxon>Darwinula</taxon>
    </lineage>
</organism>
<evidence type="ECO:0000259" key="5">
    <source>
        <dbReference type="PROSITE" id="PS50011"/>
    </source>
</evidence>
<dbReference type="Gene3D" id="1.10.472.80">
    <property type="entry name" value="Ypt/Rab-GAP domain of gyp1p, domain 3"/>
    <property type="match status" value="1"/>
</dbReference>
<accession>A0A7R8XJV9</accession>
<dbReference type="InterPro" id="IPR000719">
    <property type="entry name" value="Prot_kinase_dom"/>
</dbReference>
<dbReference type="SUPFAM" id="SSF56112">
    <property type="entry name" value="Protein kinase-like (PK-like)"/>
    <property type="match status" value="1"/>
</dbReference>
<dbReference type="InterPro" id="IPR001763">
    <property type="entry name" value="Rhodanese-like_dom"/>
</dbReference>
<dbReference type="FunFam" id="1.10.472.80:FF:000015">
    <property type="entry name" value="TBC domain-containing protein kinase-like protein"/>
    <property type="match status" value="1"/>
</dbReference>
<dbReference type="SMART" id="SM00164">
    <property type="entry name" value="TBC"/>
    <property type="match status" value="1"/>
</dbReference>
<dbReference type="Gene3D" id="1.10.510.10">
    <property type="entry name" value="Transferase(Phosphotransferase) domain 1"/>
    <property type="match status" value="1"/>
</dbReference>
<dbReference type="InterPro" id="IPR035969">
    <property type="entry name" value="Rab-GAP_TBC_sf"/>
</dbReference>
<evidence type="ECO:0000313" key="9">
    <source>
        <dbReference type="Proteomes" id="UP000677054"/>
    </source>
</evidence>
<evidence type="ECO:0000256" key="1">
    <source>
        <dbReference type="ARBA" id="ARBA00008874"/>
    </source>
</evidence>
<dbReference type="PROSITE" id="PS50086">
    <property type="entry name" value="TBC_RABGAP"/>
    <property type="match status" value="1"/>
</dbReference>
<dbReference type="InterPro" id="IPR000195">
    <property type="entry name" value="Rab-GAP-TBC_dom"/>
</dbReference>
<evidence type="ECO:0000256" key="3">
    <source>
        <dbReference type="ARBA" id="ARBA00022741"/>
    </source>
</evidence>
<dbReference type="Gene3D" id="3.40.250.10">
    <property type="entry name" value="Rhodanese-like domain"/>
    <property type="match status" value="1"/>
</dbReference>
<dbReference type="InterPro" id="IPR051931">
    <property type="entry name" value="PAK3-like"/>
</dbReference>
<gene>
    <name evidence="8" type="ORF">DSTB1V02_LOCUS8265</name>
</gene>
<dbReference type="Pfam" id="PF00566">
    <property type="entry name" value="RabGAP-TBC"/>
    <property type="match status" value="1"/>
</dbReference>
<evidence type="ECO:0000313" key="8">
    <source>
        <dbReference type="EMBL" id="CAD7248452.1"/>
    </source>
</evidence>
<dbReference type="GO" id="GO:0004674">
    <property type="term" value="F:protein serine/threonine kinase activity"/>
    <property type="evidence" value="ECO:0007669"/>
    <property type="project" value="UniProtKB-EC"/>
</dbReference>
<dbReference type="InterPro" id="IPR011009">
    <property type="entry name" value="Kinase-like_dom_sf"/>
</dbReference>
<keyword evidence="9" id="KW-1185">Reference proteome</keyword>
<dbReference type="AlphaFoldDB" id="A0A7R8XJV9"/>
<sequence length="885" mass="99563">MRTKELRTADLGATTFFAASHPPDGCGSNGLPLTPNSIVILGKFQALRTLSHPNIVSYVDIVRGKHERLMVVSEHHQFSLAAILKERNEPLNEQETTWIARGCLQGLSYLHHHGIIHRNLHPRNILLAQKGDVKLSEYGLYHMTDNGRAVFFPIGNFPYMAPEVIASEGKISGPQGDIWSIGMILLQAFLGNTWLPSASVKNWCYRILELTGDVEKKGTLERILDQWTHGQNQNMNDLQRDFFNNCLSISPSSRSEAGDLLLHGWLEIHGKQEMQMNGFVSDTCSCFSILELPSLLRNEPHPEVEELLKKIRAPVRAMVSPGVPQTLLPSEYPGTASSQQHSEFLMSDHLSGRSLEEIYHLWQLAGGDVSTELKKQGLIRSKPPILSLPKLAVEEGKLYGESRDQRRLYSSTVVILPLEQLRSHLSHVDPKAYHPLIEYRSQLTSKMGDSPPSSFEEMQKLPLAIREADAEYQLHRLILFRQLLQGYPYKRRDLMKEAQVDIPPLYRGHVWAAILDVKGDIQSKYACLDKTTPTFTDRQIEVDIPRCHQYNKLLSSPTGHEKFKPLAYACLSAFIDKYLHNFFLKENARIIHEYLAKFSHLMAFHDPILFSHLQVIGFEPELYAIPWFLTMFTHVLPLGKIMHLWDTLLLGSSSFPLCVGLALISQLRESLLSFAFNDCILLFSDLPEIDMQKCVEDSKRIFCTTPPSILFRVHGKKPGRLYGLQTYDSSVTPHSVSTPALGPEYDMDEIPVEVLKREPSPRISAADLICLLGLTTRNDHSPPGSPEKLLPIDIRSPDEFNRGCIPGSVNIPFHTAFGADKSLNPCMQVDVLNSYRGRILVMVGNKDSDFPVSVICCAVVMQMVDAMEAVRVPGFAEDELLLSSG</sequence>
<evidence type="ECO:0000256" key="2">
    <source>
        <dbReference type="ARBA" id="ARBA00012513"/>
    </source>
</evidence>